<name>A0ABR2ZA31_9AGAR</name>
<accession>A0ABR2ZA31</accession>
<reference evidence="1 2" key="1">
    <citation type="submission" date="2024-05" db="EMBL/GenBank/DDBJ databases">
        <title>A draft genome resource for the thread blight pathogen Marasmius tenuissimus strain MS-2.</title>
        <authorList>
            <person name="Yulfo-Soto G.E."/>
            <person name="Baruah I.K."/>
            <person name="Amoako-Attah I."/>
            <person name="Bukari Y."/>
            <person name="Meinhardt L.W."/>
            <person name="Bailey B.A."/>
            <person name="Cohen S.P."/>
        </authorList>
    </citation>
    <scope>NUCLEOTIDE SEQUENCE [LARGE SCALE GENOMIC DNA]</scope>
    <source>
        <strain evidence="1 2">MS-2</strain>
    </source>
</reference>
<evidence type="ECO:0000313" key="2">
    <source>
        <dbReference type="Proteomes" id="UP001437256"/>
    </source>
</evidence>
<dbReference type="Proteomes" id="UP001437256">
    <property type="component" value="Unassembled WGS sequence"/>
</dbReference>
<protein>
    <recommendedName>
        <fullName evidence="3">F-box domain-containing protein</fullName>
    </recommendedName>
</protein>
<evidence type="ECO:0008006" key="3">
    <source>
        <dbReference type="Google" id="ProtNLM"/>
    </source>
</evidence>
<dbReference type="EMBL" id="JBBXMP010000303">
    <property type="protein sequence ID" value="KAL0058532.1"/>
    <property type="molecule type" value="Genomic_DNA"/>
</dbReference>
<evidence type="ECO:0000313" key="1">
    <source>
        <dbReference type="EMBL" id="KAL0058532.1"/>
    </source>
</evidence>
<comment type="caution">
    <text evidence="1">The sequence shown here is derived from an EMBL/GenBank/DDBJ whole genome shotgun (WGS) entry which is preliminary data.</text>
</comment>
<sequence>MASSPALFSVPLDTWDQLLRYVDDDDVKSLVLSSTQLHNACVGALRREVLVHNDESLQTAAKFWLRPEVGRLVGGKEVRGRVKSVIIGISEHSSLAVRVDYNLLRLILLPFVNTTSLTVKDQRMPWNLCKKLLVNWRCLNFIDIGYFLVNPTLNLAISSPSPPKFNCVRHLSLVGSNIWSVEGTPIVFSLAAAPLESLSIDLTGFNSICTLLDGVDGSPLFASSPVAGSIRKLVILSDLQRRTMTDVDYARFLGFCEQTALLTDVDCRAGDFELSISREHGNTAVSFTGIPWSLKALTGNWSMISSPWMIERVSIRNCGHGYEFMVDTGNFWMGISKPYMHLTTLFVSFCLEDDFLEDVGGLGNLFPMLKILHLVVEREYRRSPVIYMTGFIEA</sequence>
<organism evidence="1 2">
    <name type="scientific">Marasmius tenuissimus</name>
    <dbReference type="NCBI Taxonomy" id="585030"/>
    <lineage>
        <taxon>Eukaryota</taxon>
        <taxon>Fungi</taxon>
        <taxon>Dikarya</taxon>
        <taxon>Basidiomycota</taxon>
        <taxon>Agaricomycotina</taxon>
        <taxon>Agaricomycetes</taxon>
        <taxon>Agaricomycetidae</taxon>
        <taxon>Agaricales</taxon>
        <taxon>Marasmiineae</taxon>
        <taxon>Marasmiaceae</taxon>
        <taxon>Marasmius</taxon>
    </lineage>
</organism>
<proteinExistence type="predicted"/>
<gene>
    <name evidence="1" type="ORF">AAF712_014791</name>
</gene>
<keyword evidence="2" id="KW-1185">Reference proteome</keyword>